<feature type="domain" description="Amidohydrolase 3" evidence="2">
    <location>
        <begin position="84"/>
        <end position="551"/>
    </location>
</feature>
<dbReference type="SUPFAM" id="SSF51338">
    <property type="entry name" value="Composite domain of metallo-dependent hydrolases"/>
    <property type="match status" value="1"/>
</dbReference>
<dbReference type="SUPFAM" id="SSF51556">
    <property type="entry name" value="Metallo-dependent hydrolases"/>
    <property type="match status" value="1"/>
</dbReference>
<proteinExistence type="predicted"/>
<feature type="chain" id="PRO_5045197921" description="Amidohydrolase 3 domain-containing protein" evidence="1">
    <location>
        <begin position="29"/>
        <end position="557"/>
    </location>
</feature>
<name>A0ABQ1TLH3_9BACT</name>
<keyword evidence="4" id="KW-1185">Reference proteome</keyword>
<evidence type="ECO:0000259" key="2">
    <source>
        <dbReference type="Pfam" id="PF07969"/>
    </source>
</evidence>
<dbReference type="EMBL" id="BMHT01000001">
    <property type="protein sequence ID" value="GGE98481.1"/>
    <property type="molecule type" value="Genomic_DNA"/>
</dbReference>
<dbReference type="InterPro" id="IPR032466">
    <property type="entry name" value="Metal_Hydrolase"/>
</dbReference>
<accession>A0ABQ1TLH3</accession>
<dbReference type="Proteomes" id="UP000632273">
    <property type="component" value="Unassembled WGS sequence"/>
</dbReference>
<dbReference type="Gene3D" id="3.10.310.70">
    <property type="match status" value="1"/>
</dbReference>
<comment type="caution">
    <text evidence="3">The sequence shown here is derived from an EMBL/GenBank/DDBJ whole genome shotgun (WGS) entry which is preliminary data.</text>
</comment>
<dbReference type="CDD" id="cd01300">
    <property type="entry name" value="YtcJ_like"/>
    <property type="match status" value="1"/>
</dbReference>
<sequence length="557" mass="60502">MQMLGKTAARMKKLLLLCWWSLALVGLAQGQQAPPDIVLLNGRIFTADSAQPRAQALAIRGERIVAVGTTAAIAKLAGPKTRRIDVRGRTITPGFNDAHNHFAPNPVGVEVPLPSLDPSWEQTAQALTAAARQHPAGTRLFLTVGITVILDERATRQALDQLAPNHPVHISTYFGHGRILNSRALTQSGITDEEPDPVGGSYGHTTIDGRTVLDGRIGEYAQWKPERYLATQLSDDEIVRELRKLGQQATRYGITSLQLFPGMPPARFVPLLQRAALPVRVRAMSFAGTTPKGRDTAEMRQITQPYPKAPRITISGIKWILDGTPLERGAALRHPYLDRPNWSGELLFTPTEINRMVQESLQLRQPLLLHCVGDQTLATVLATLEYTSPSTGWPARRVRLEHADGLVSDLAQRARQLGVVVVQNPSHFTETKTLPVRWGPTLQPIQPLKSLVAAGIPVALGSDGPLNPFLNLLWATTHPISPTEALTREQAVRAYTYGAAFAEFAETSKGKLAKGQLADIAVLSQDIFSVSPAALVATTSVLTLVGGQVVYDAKVLK</sequence>
<dbReference type="InterPro" id="IPR033932">
    <property type="entry name" value="YtcJ-like"/>
</dbReference>
<dbReference type="Pfam" id="PF07969">
    <property type="entry name" value="Amidohydro_3"/>
    <property type="match status" value="1"/>
</dbReference>
<organism evidence="3 4">
    <name type="scientific">Hymenobacter cavernae</name>
    <dbReference type="NCBI Taxonomy" id="2044852"/>
    <lineage>
        <taxon>Bacteria</taxon>
        <taxon>Pseudomonadati</taxon>
        <taxon>Bacteroidota</taxon>
        <taxon>Cytophagia</taxon>
        <taxon>Cytophagales</taxon>
        <taxon>Hymenobacteraceae</taxon>
        <taxon>Hymenobacter</taxon>
    </lineage>
</organism>
<dbReference type="Gene3D" id="2.30.40.10">
    <property type="entry name" value="Urease, subunit C, domain 1"/>
    <property type="match status" value="1"/>
</dbReference>
<reference evidence="4" key="1">
    <citation type="journal article" date="2019" name="Int. J. Syst. Evol. Microbiol.">
        <title>The Global Catalogue of Microorganisms (GCM) 10K type strain sequencing project: providing services to taxonomists for standard genome sequencing and annotation.</title>
        <authorList>
            <consortium name="The Broad Institute Genomics Platform"/>
            <consortium name="The Broad Institute Genome Sequencing Center for Infectious Disease"/>
            <person name="Wu L."/>
            <person name="Ma J."/>
        </authorList>
    </citation>
    <scope>NUCLEOTIDE SEQUENCE [LARGE SCALE GENOMIC DNA]</scope>
    <source>
        <strain evidence="4">CGMCC 1.15197</strain>
    </source>
</reference>
<gene>
    <name evidence="3" type="ORF">GCM10011383_06630</name>
</gene>
<evidence type="ECO:0000313" key="3">
    <source>
        <dbReference type="EMBL" id="GGE98481.1"/>
    </source>
</evidence>
<dbReference type="InterPro" id="IPR013108">
    <property type="entry name" value="Amidohydro_3"/>
</dbReference>
<feature type="signal peptide" evidence="1">
    <location>
        <begin position="1"/>
        <end position="28"/>
    </location>
</feature>
<dbReference type="PANTHER" id="PTHR22642:SF2">
    <property type="entry name" value="PROTEIN LONG AFTER FAR-RED 3"/>
    <property type="match status" value="1"/>
</dbReference>
<dbReference type="PANTHER" id="PTHR22642">
    <property type="entry name" value="IMIDAZOLONEPROPIONASE"/>
    <property type="match status" value="1"/>
</dbReference>
<evidence type="ECO:0000256" key="1">
    <source>
        <dbReference type="SAM" id="SignalP"/>
    </source>
</evidence>
<keyword evidence="1" id="KW-0732">Signal</keyword>
<protein>
    <recommendedName>
        <fullName evidence="2">Amidohydrolase 3 domain-containing protein</fullName>
    </recommendedName>
</protein>
<dbReference type="Gene3D" id="3.20.20.140">
    <property type="entry name" value="Metal-dependent hydrolases"/>
    <property type="match status" value="1"/>
</dbReference>
<dbReference type="InterPro" id="IPR011059">
    <property type="entry name" value="Metal-dep_hydrolase_composite"/>
</dbReference>
<evidence type="ECO:0000313" key="4">
    <source>
        <dbReference type="Proteomes" id="UP000632273"/>
    </source>
</evidence>